<evidence type="ECO:0000313" key="3">
    <source>
        <dbReference type="Proteomes" id="UP000799302"/>
    </source>
</evidence>
<evidence type="ECO:0000313" key="2">
    <source>
        <dbReference type="EMBL" id="KAF2672649.1"/>
    </source>
</evidence>
<dbReference type="PANTHER" id="PTHR28218">
    <property type="entry name" value="VPS4-ASSOCIATED PROTEIN 1"/>
    <property type="match status" value="1"/>
</dbReference>
<protein>
    <submittedName>
        <fullName evidence="2">DUF1742-domain-containing protein</fullName>
    </submittedName>
</protein>
<dbReference type="GO" id="GO:0007034">
    <property type="term" value="P:vacuolar transport"/>
    <property type="evidence" value="ECO:0007669"/>
    <property type="project" value="TreeGrafter"/>
</dbReference>
<gene>
    <name evidence="2" type="ORF">BT63DRAFT_132827</name>
</gene>
<reference evidence="2" key="1">
    <citation type="journal article" date="2020" name="Stud. Mycol.">
        <title>101 Dothideomycetes genomes: a test case for predicting lifestyles and emergence of pathogens.</title>
        <authorList>
            <person name="Haridas S."/>
            <person name="Albert R."/>
            <person name="Binder M."/>
            <person name="Bloem J."/>
            <person name="Labutti K."/>
            <person name="Salamov A."/>
            <person name="Andreopoulos B."/>
            <person name="Baker S."/>
            <person name="Barry K."/>
            <person name="Bills G."/>
            <person name="Bluhm B."/>
            <person name="Cannon C."/>
            <person name="Castanera R."/>
            <person name="Culley D."/>
            <person name="Daum C."/>
            <person name="Ezra D."/>
            <person name="Gonzalez J."/>
            <person name="Henrissat B."/>
            <person name="Kuo A."/>
            <person name="Liang C."/>
            <person name="Lipzen A."/>
            <person name="Lutzoni F."/>
            <person name="Magnuson J."/>
            <person name="Mondo S."/>
            <person name="Nolan M."/>
            <person name="Ohm R."/>
            <person name="Pangilinan J."/>
            <person name="Park H.-J."/>
            <person name="Ramirez L."/>
            <person name="Alfaro M."/>
            <person name="Sun H."/>
            <person name="Tritt A."/>
            <person name="Yoshinaga Y."/>
            <person name="Zwiers L.-H."/>
            <person name="Turgeon B."/>
            <person name="Goodwin S."/>
            <person name="Spatafora J."/>
            <person name="Crous P."/>
            <person name="Grigoriev I."/>
        </authorList>
    </citation>
    <scope>NUCLEOTIDE SEQUENCE</scope>
    <source>
        <strain evidence="2">CBS 115976</strain>
    </source>
</reference>
<dbReference type="InterPro" id="IPR013640">
    <property type="entry name" value="Vfa1"/>
</dbReference>
<feature type="region of interest" description="Disordered" evidence="1">
    <location>
        <begin position="177"/>
        <end position="205"/>
    </location>
</feature>
<feature type="compositionally biased region" description="Basic and acidic residues" evidence="1">
    <location>
        <begin position="69"/>
        <end position="144"/>
    </location>
</feature>
<dbReference type="GO" id="GO:0005768">
    <property type="term" value="C:endosome"/>
    <property type="evidence" value="ECO:0007669"/>
    <property type="project" value="TreeGrafter"/>
</dbReference>
<dbReference type="OrthoDB" id="2158714at2759"/>
<dbReference type="AlphaFoldDB" id="A0A6A6UK80"/>
<dbReference type="Proteomes" id="UP000799302">
    <property type="component" value="Unassembled WGS sequence"/>
</dbReference>
<name>A0A6A6UK80_9PEZI</name>
<organism evidence="2 3">
    <name type="scientific">Microthyrium microscopicum</name>
    <dbReference type="NCBI Taxonomy" id="703497"/>
    <lineage>
        <taxon>Eukaryota</taxon>
        <taxon>Fungi</taxon>
        <taxon>Dikarya</taxon>
        <taxon>Ascomycota</taxon>
        <taxon>Pezizomycotina</taxon>
        <taxon>Dothideomycetes</taxon>
        <taxon>Dothideomycetes incertae sedis</taxon>
        <taxon>Microthyriales</taxon>
        <taxon>Microthyriaceae</taxon>
        <taxon>Microthyrium</taxon>
    </lineage>
</organism>
<dbReference type="Pfam" id="PF08432">
    <property type="entry name" value="Vfa1"/>
    <property type="match status" value="1"/>
</dbReference>
<accession>A0A6A6UK80</accession>
<proteinExistence type="predicted"/>
<feature type="region of interest" description="Disordered" evidence="1">
    <location>
        <begin position="66"/>
        <end position="157"/>
    </location>
</feature>
<evidence type="ECO:0000256" key="1">
    <source>
        <dbReference type="SAM" id="MobiDB-lite"/>
    </source>
</evidence>
<keyword evidence="3" id="KW-1185">Reference proteome</keyword>
<dbReference type="PANTHER" id="PTHR28218:SF1">
    <property type="entry name" value="VPS4-ASSOCIATED PROTEIN 1"/>
    <property type="match status" value="1"/>
</dbReference>
<dbReference type="EMBL" id="MU004231">
    <property type="protein sequence ID" value="KAF2672649.1"/>
    <property type="molecule type" value="Genomic_DNA"/>
</dbReference>
<sequence length="205" mass="23646">MAGVIPNKWHMRRVADTQAKACWICYKASSTVLITPDNKDFFYICPGHLTDRGFCTPDADEAASIAAKKQQEELEREKTKLIAEFAEKKRAREKRQEERKKNKDKDKDKSDKDKDKEKTDDKKQQEKDDADEKKDAEEEEKKLNELQQGGAVEEEKARIYSLATTFYRQRVDRIRSAQQAKLTRERLSNPNTFPSVPKGPPGGPR</sequence>